<keyword evidence="2" id="KW-1003">Cell membrane</keyword>
<dbReference type="Gene3D" id="1.10.1760.20">
    <property type="match status" value="1"/>
</dbReference>
<dbReference type="OrthoDB" id="9803495at2"/>
<dbReference type="InterPro" id="IPR003784">
    <property type="entry name" value="BioY"/>
</dbReference>
<evidence type="ECO:0000313" key="4">
    <source>
        <dbReference type="EMBL" id="PXW56537.1"/>
    </source>
</evidence>
<feature type="transmembrane region" description="Helical" evidence="3">
    <location>
        <begin position="96"/>
        <end position="116"/>
    </location>
</feature>
<dbReference type="GO" id="GO:0015225">
    <property type="term" value="F:biotin transmembrane transporter activity"/>
    <property type="evidence" value="ECO:0007669"/>
    <property type="project" value="UniProtKB-UniRule"/>
</dbReference>
<proteinExistence type="inferred from homology"/>
<comment type="similarity">
    <text evidence="1 2">Belongs to the BioY family.</text>
</comment>
<comment type="subcellular location">
    <subcellularLocation>
        <location evidence="2">Cell membrane</location>
        <topology evidence="2">Multi-pass membrane protein</topology>
    </subcellularLocation>
</comment>
<feature type="transmembrane region" description="Helical" evidence="3">
    <location>
        <begin position="166"/>
        <end position="188"/>
    </location>
</feature>
<reference evidence="4 5" key="1">
    <citation type="submission" date="2018-05" db="EMBL/GenBank/DDBJ databases">
        <title>Genomic Encyclopedia of Type Strains, Phase IV (KMG-IV): sequencing the most valuable type-strain genomes for metagenomic binning, comparative biology and taxonomic classification.</title>
        <authorList>
            <person name="Goeker M."/>
        </authorList>
    </citation>
    <scope>NUCLEOTIDE SEQUENCE [LARGE SCALE GENOMIC DNA]</scope>
    <source>
        <strain evidence="4 5">DSM 6462</strain>
    </source>
</reference>
<keyword evidence="5" id="KW-1185">Reference proteome</keyword>
<protein>
    <recommendedName>
        <fullName evidence="2">Biotin transporter</fullName>
    </recommendedName>
</protein>
<accession>A0A2V3U229</accession>
<dbReference type="Pfam" id="PF02632">
    <property type="entry name" value="BioY"/>
    <property type="match status" value="1"/>
</dbReference>
<evidence type="ECO:0000256" key="3">
    <source>
        <dbReference type="SAM" id="Phobius"/>
    </source>
</evidence>
<comment type="caution">
    <text evidence="4">The sequence shown here is derived from an EMBL/GenBank/DDBJ whole genome shotgun (WGS) entry which is preliminary data.</text>
</comment>
<evidence type="ECO:0000313" key="5">
    <source>
        <dbReference type="Proteomes" id="UP000248021"/>
    </source>
</evidence>
<feature type="transmembrane region" description="Helical" evidence="3">
    <location>
        <begin position="128"/>
        <end position="154"/>
    </location>
</feature>
<dbReference type="EMBL" id="QJJK01000008">
    <property type="protein sequence ID" value="PXW56537.1"/>
    <property type="molecule type" value="Genomic_DNA"/>
</dbReference>
<keyword evidence="2" id="KW-0813">Transport</keyword>
<sequence length="193" mass="19511">MTDLTASGSPSPLLLQGRSRPVQLAAVALGTLFLAISSQIAVPMVPVPVTMQTFAVTLVGAIFGWRMGALTVLAWLAEAMIGLPVLAGGASGIAPFVGPTAGYLLAFPLMAAGVGVCAERGWLARHWVLAFAAMLAANLFALVLGTAWLAGILGLKKAIAVGATPFLIGAVLKSALAAALVTAGGHFVRARRG</sequence>
<dbReference type="GO" id="GO:0005886">
    <property type="term" value="C:plasma membrane"/>
    <property type="evidence" value="ECO:0007669"/>
    <property type="project" value="UniProtKB-SubCell"/>
</dbReference>
<name>A0A2V3U229_9HYPH</name>
<dbReference type="PIRSF" id="PIRSF016661">
    <property type="entry name" value="BioY"/>
    <property type="match status" value="1"/>
</dbReference>
<gene>
    <name evidence="4" type="ORF">C7450_108289</name>
</gene>
<dbReference type="Proteomes" id="UP000248021">
    <property type="component" value="Unassembled WGS sequence"/>
</dbReference>
<evidence type="ECO:0000256" key="1">
    <source>
        <dbReference type="ARBA" id="ARBA00010692"/>
    </source>
</evidence>
<dbReference type="PANTHER" id="PTHR34295:SF1">
    <property type="entry name" value="BIOTIN TRANSPORTER BIOY"/>
    <property type="match status" value="1"/>
</dbReference>
<feature type="transmembrane region" description="Helical" evidence="3">
    <location>
        <begin position="54"/>
        <end position="76"/>
    </location>
</feature>
<organism evidence="4 5">
    <name type="scientific">Chelatococcus asaccharovorans</name>
    <dbReference type="NCBI Taxonomy" id="28210"/>
    <lineage>
        <taxon>Bacteria</taxon>
        <taxon>Pseudomonadati</taxon>
        <taxon>Pseudomonadota</taxon>
        <taxon>Alphaproteobacteria</taxon>
        <taxon>Hyphomicrobiales</taxon>
        <taxon>Chelatococcaceae</taxon>
        <taxon>Chelatococcus</taxon>
    </lineage>
</organism>
<keyword evidence="2 3" id="KW-0472">Membrane</keyword>
<dbReference type="RefSeq" id="WP_110376385.1">
    <property type="nucleotide sequence ID" value="NZ_JAHBRY010000001.1"/>
</dbReference>
<keyword evidence="3" id="KW-1133">Transmembrane helix</keyword>
<dbReference type="AlphaFoldDB" id="A0A2V3U229"/>
<evidence type="ECO:0000256" key="2">
    <source>
        <dbReference type="PIRNR" id="PIRNR016661"/>
    </source>
</evidence>
<keyword evidence="3" id="KW-0812">Transmembrane</keyword>
<feature type="transmembrane region" description="Helical" evidence="3">
    <location>
        <begin position="22"/>
        <end position="42"/>
    </location>
</feature>
<dbReference type="PANTHER" id="PTHR34295">
    <property type="entry name" value="BIOTIN TRANSPORTER BIOY"/>
    <property type="match status" value="1"/>
</dbReference>